<dbReference type="Gene3D" id="1.20.1250.20">
    <property type="entry name" value="MFS general substrate transporter like domains"/>
    <property type="match status" value="1"/>
</dbReference>
<keyword evidence="7 9" id="KW-0472">Membrane</keyword>
<feature type="transmembrane region" description="Helical" evidence="9">
    <location>
        <begin position="326"/>
        <end position="350"/>
    </location>
</feature>
<evidence type="ECO:0000259" key="10">
    <source>
        <dbReference type="PROSITE" id="PS50850"/>
    </source>
</evidence>
<keyword evidence="6 9" id="KW-1133">Transmembrane helix</keyword>
<dbReference type="GO" id="GO:0005886">
    <property type="term" value="C:plasma membrane"/>
    <property type="evidence" value="ECO:0007669"/>
    <property type="project" value="UniProtKB-SubCell"/>
</dbReference>
<dbReference type="InterPro" id="IPR020846">
    <property type="entry name" value="MFS_dom"/>
</dbReference>
<dbReference type="AlphaFoldDB" id="A0A1W1WNY3"/>
<keyword evidence="12" id="KW-1185">Reference proteome</keyword>
<dbReference type="Proteomes" id="UP000192660">
    <property type="component" value="Unassembled WGS sequence"/>
</dbReference>
<dbReference type="PROSITE" id="PS00216">
    <property type="entry name" value="SUGAR_TRANSPORT_1"/>
    <property type="match status" value="1"/>
</dbReference>
<dbReference type="InterPro" id="IPR001958">
    <property type="entry name" value="Tet-R_TetA/multi-R_MdtG-like"/>
</dbReference>
<evidence type="ECO:0000256" key="2">
    <source>
        <dbReference type="ARBA" id="ARBA00007520"/>
    </source>
</evidence>
<dbReference type="PROSITE" id="PS50850">
    <property type="entry name" value="MFS"/>
    <property type="match status" value="1"/>
</dbReference>
<feature type="transmembrane region" description="Helical" evidence="9">
    <location>
        <begin position="233"/>
        <end position="255"/>
    </location>
</feature>
<keyword evidence="5 9" id="KW-0812">Transmembrane</keyword>
<gene>
    <name evidence="11" type="ORF">SAMN00768000_3386</name>
</gene>
<dbReference type="STRING" id="28034.BFX07_07255"/>
<dbReference type="InterPro" id="IPR011701">
    <property type="entry name" value="MFS"/>
</dbReference>
<evidence type="ECO:0000256" key="3">
    <source>
        <dbReference type="ARBA" id="ARBA00022448"/>
    </source>
</evidence>
<protein>
    <submittedName>
        <fullName evidence="11">MFS transporter, ACDE family, multidrug resistance protein</fullName>
    </submittedName>
</protein>
<feature type="transmembrane region" description="Helical" evidence="9">
    <location>
        <begin position="267"/>
        <end position="290"/>
    </location>
</feature>
<dbReference type="EMBL" id="FWWY01000001">
    <property type="protein sequence ID" value="SMC07433.1"/>
    <property type="molecule type" value="Genomic_DNA"/>
</dbReference>
<keyword evidence="4" id="KW-1003">Cell membrane</keyword>
<dbReference type="RefSeq" id="WP_028962282.1">
    <property type="nucleotide sequence ID" value="NZ_FWWY01000001.1"/>
</dbReference>
<feature type="compositionally biased region" description="Gly residues" evidence="8">
    <location>
        <begin position="421"/>
        <end position="430"/>
    </location>
</feature>
<dbReference type="GO" id="GO:0022857">
    <property type="term" value="F:transmembrane transporter activity"/>
    <property type="evidence" value="ECO:0007669"/>
    <property type="project" value="InterPro"/>
</dbReference>
<evidence type="ECO:0000256" key="8">
    <source>
        <dbReference type="SAM" id="MobiDB-lite"/>
    </source>
</evidence>
<dbReference type="OrthoDB" id="9803985at2"/>
<accession>A0A1W1WNY3</accession>
<feature type="transmembrane region" description="Helical" evidence="9">
    <location>
        <begin position="302"/>
        <end position="320"/>
    </location>
</feature>
<dbReference type="PRINTS" id="PR01035">
    <property type="entry name" value="TCRTETA"/>
</dbReference>
<comment type="similarity">
    <text evidence="2">Belongs to the major facilitator superfamily. TCR/Tet family.</text>
</comment>
<dbReference type="PANTHER" id="PTHR43124">
    <property type="entry name" value="PURINE EFFLUX PUMP PBUE"/>
    <property type="match status" value="1"/>
</dbReference>
<keyword evidence="3" id="KW-0813">Transport</keyword>
<evidence type="ECO:0000256" key="4">
    <source>
        <dbReference type="ARBA" id="ARBA00022475"/>
    </source>
</evidence>
<proteinExistence type="inferred from homology"/>
<feature type="transmembrane region" description="Helical" evidence="9">
    <location>
        <begin position="94"/>
        <end position="113"/>
    </location>
</feature>
<reference evidence="12" key="1">
    <citation type="submission" date="2017-04" db="EMBL/GenBank/DDBJ databases">
        <authorList>
            <person name="Varghese N."/>
            <person name="Submissions S."/>
        </authorList>
    </citation>
    <scope>NUCLEOTIDE SEQUENCE [LARGE SCALE GENOMIC DNA]</scope>
    <source>
        <strain evidence="12">DSM 9293</strain>
    </source>
</reference>
<feature type="compositionally biased region" description="Low complexity" evidence="8">
    <location>
        <begin position="446"/>
        <end position="455"/>
    </location>
</feature>
<dbReference type="PANTHER" id="PTHR43124:SF3">
    <property type="entry name" value="CHLORAMPHENICOL EFFLUX PUMP RV0191"/>
    <property type="match status" value="1"/>
</dbReference>
<organism evidence="11 12">
    <name type="scientific">Sulfobacillus thermosulfidooxidans (strain DSM 9293 / VKM B-1269 / AT-1)</name>
    <dbReference type="NCBI Taxonomy" id="929705"/>
    <lineage>
        <taxon>Bacteria</taxon>
        <taxon>Bacillati</taxon>
        <taxon>Bacillota</taxon>
        <taxon>Clostridia</taxon>
        <taxon>Eubacteriales</taxon>
        <taxon>Clostridiales Family XVII. Incertae Sedis</taxon>
        <taxon>Sulfobacillus</taxon>
    </lineage>
</organism>
<feature type="transmembrane region" description="Helical" evidence="9">
    <location>
        <begin position="178"/>
        <end position="203"/>
    </location>
</feature>
<evidence type="ECO:0000256" key="6">
    <source>
        <dbReference type="ARBA" id="ARBA00022989"/>
    </source>
</evidence>
<dbReference type="InterPro" id="IPR050189">
    <property type="entry name" value="MFS_Efflux_Transporters"/>
</dbReference>
<feature type="transmembrane region" description="Helical" evidence="9">
    <location>
        <begin position="59"/>
        <end position="82"/>
    </location>
</feature>
<dbReference type="SUPFAM" id="SSF103473">
    <property type="entry name" value="MFS general substrate transporter"/>
    <property type="match status" value="1"/>
</dbReference>
<comment type="subcellular location">
    <subcellularLocation>
        <location evidence="1">Cell membrane</location>
        <topology evidence="1">Multi-pass membrane protein</topology>
    </subcellularLocation>
</comment>
<dbReference type="InterPro" id="IPR036259">
    <property type="entry name" value="MFS_trans_sf"/>
</dbReference>
<sequence length="455" mass="48774">MAQQAQVHNQQSTTSDKDQRSHTWKLWVLATVPFIMVLGNSMLIPVLPKMMKVMHLSLFQVGLIITIFSIPAGIIIPFAGALSDRIGRRVIMTPALLTYGIAGLGAGISAWLIPNPYYWIMGFRLLQGIGAGGTYQLAMAVAGDMFQSEKRAGALGTLEAANGLGKVISPIAGSALALIIWFAPFFVYGLLSFPIAAGIWFLIKEPKNQKAQGGLGEYWKGLKTTFATKTASILTTFLGGSVVLFILFGVLSYLADILEKDFGYGEFTRGLIIAIPVLASAVTSYVSGTVLQKRLAQWSRPIVVIGMALIALAMAIEPFFATTNPFLAIAVLVFQGIGTGSVLPSINTLVTSATTSKERGVVTSLYGSVRFFGVAMGPPIFAMAMAHRYLTFWGAAVLAAITAVLSWFFINEKQMLPKSIRGGGSGGGGQPHHKEKTESPKKPARSLRPSRSPLR</sequence>
<feature type="region of interest" description="Disordered" evidence="8">
    <location>
        <begin position="420"/>
        <end position="455"/>
    </location>
</feature>
<feature type="domain" description="Major facilitator superfamily (MFS) profile" evidence="10">
    <location>
        <begin position="25"/>
        <end position="414"/>
    </location>
</feature>
<evidence type="ECO:0000313" key="12">
    <source>
        <dbReference type="Proteomes" id="UP000192660"/>
    </source>
</evidence>
<dbReference type="Pfam" id="PF07690">
    <property type="entry name" value="MFS_1"/>
    <property type="match status" value="1"/>
</dbReference>
<feature type="transmembrane region" description="Helical" evidence="9">
    <location>
        <begin position="26"/>
        <end position="47"/>
    </location>
</feature>
<evidence type="ECO:0000256" key="7">
    <source>
        <dbReference type="ARBA" id="ARBA00023136"/>
    </source>
</evidence>
<evidence type="ECO:0000256" key="1">
    <source>
        <dbReference type="ARBA" id="ARBA00004651"/>
    </source>
</evidence>
<evidence type="ECO:0000256" key="9">
    <source>
        <dbReference type="SAM" id="Phobius"/>
    </source>
</evidence>
<dbReference type="InterPro" id="IPR005829">
    <property type="entry name" value="Sugar_transporter_CS"/>
</dbReference>
<feature type="transmembrane region" description="Helical" evidence="9">
    <location>
        <begin position="390"/>
        <end position="410"/>
    </location>
</feature>
<feature type="transmembrane region" description="Helical" evidence="9">
    <location>
        <begin position="362"/>
        <end position="384"/>
    </location>
</feature>
<evidence type="ECO:0000313" key="11">
    <source>
        <dbReference type="EMBL" id="SMC07433.1"/>
    </source>
</evidence>
<evidence type="ECO:0000256" key="5">
    <source>
        <dbReference type="ARBA" id="ARBA00022692"/>
    </source>
</evidence>
<name>A0A1W1WNY3_SULTA</name>
<dbReference type="CDD" id="cd17474">
    <property type="entry name" value="MFS_YfmO_like"/>
    <property type="match status" value="1"/>
</dbReference>